<evidence type="ECO:0000313" key="4">
    <source>
        <dbReference type="Proteomes" id="UP001437460"/>
    </source>
</evidence>
<protein>
    <submittedName>
        <fullName evidence="3">Stage V sporulation protein AA</fullName>
    </submittedName>
</protein>
<dbReference type="Proteomes" id="UP001437460">
    <property type="component" value="Unassembled WGS sequence"/>
</dbReference>
<gene>
    <name evidence="3" type="ORF">WMO41_05000</name>
</gene>
<feature type="transmembrane region" description="Helical" evidence="1">
    <location>
        <begin position="104"/>
        <end position="122"/>
    </location>
</feature>
<keyword evidence="1" id="KW-0812">Transmembrane</keyword>
<feature type="domain" description="Stage V sporulation protein AA" evidence="2">
    <location>
        <begin position="5"/>
        <end position="90"/>
    </location>
</feature>
<evidence type="ECO:0000256" key="1">
    <source>
        <dbReference type="SAM" id="Phobius"/>
    </source>
</evidence>
<evidence type="ECO:0000259" key="2">
    <source>
        <dbReference type="Pfam" id="PF12164"/>
    </source>
</evidence>
<comment type="caution">
    <text evidence="3">The sequence shown here is derived from an EMBL/GenBank/DDBJ whole genome shotgun (WGS) entry which is preliminary data.</text>
</comment>
<dbReference type="RefSeq" id="WP_349228814.1">
    <property type="nucleotide sequence ID" value="NZ_JBBMFJ010000007.1"/>
</dbReference>
<dbReference type="Pfam" id="PF12164">
    <property type="entry name" value="SporV_AA"/>
    <property type="match status" value="1"/>
</dbReference>
<dbReference type="EMBL" id="JBBMFJ010000007">
    <property type="protein sequence ID" value="MEQ2562520.1"/>
    <property type="molecule type" value="Genomic_DNA"/>
</dbReference>
<organism evidence="3 4">
    <name type="scientific">Ventrimonas faecis</name>
    <dbReference type="NCBI Taxonomy" id="3133170"/>
    <lineage>
        <taxon>Bacteria</taxon>
        <taxon>Bacillati</taxon>
        <taxon>Bacillota</taxon>
        <taxon>Clostridia</taxon>
        <taxon>Lachnospirales</taxon>
        <taxon>Lachnospiraceae</taxon>
        <taxon>Ventrimonas</taxon>
    </lineage>
</organism>
<dbReference type="InterPro" id="IPR038548">
    <property type="entry name" value="SporV_AA_N_sf"/>
</dbReference>
<proteinExistence type="predicted"/>
<name>A0ABV1HJN6_9FIRM</name>
<evidence type="ECO:0000313" key="3">
    <source>
        <dbReference type="EMBL" id="MEQ2562520.1"/>
    </source>
</evidence>
<sequence>MSAQNTVYLNLREITELHKPDIQVKDVAEVYCSDTHVQNRCASLKIKTIREQKRKRYVENALNVIRLMEAADSSVTVNNVGKVEFIIDYQPEVKQNLFWQWCKTIFVCIICFCGAAFAIMTFNNDVSVTLVFGEVYRLITGQESSGHTILELSYSVGLAVGIIAFFNHFAKWKINTDPTPLEVEMRLYEDNICKTVIQNDSRKERGIDVS</sequence>
<keyword evidence="1" id="KW-1133">Transmembrane helix</keyword>
<accession>A0ABV1HJN6</accession>
<keyword evidence="1" id="KW-0472">Membrane</keyword>
<dbReference type="Gene3D" id="2.60.480.10">
    <property type="entry name" value="eubacterium ventriosum atcc domain"/>
    <property type="match status" value="1"/>
</dbReference>
<reference evidence="3 4" key="1">
    <citation type="submission" date="2024-03" db="EMBL/GenBank/DDBJ databases">
        <title>Human intestinal bacterial collection.</title>
        <authorList>
            <person name="Pauvert C."/>
            <person name="Hitch T.C.A."/>
            <person name="Clavel T."/>
        </authorList>
    </citation>
    <scope>NUCLEOTIDE SEQUENCE [LARGE SCALE GENOMIC DNA]</scope>
    <source>
        <strain evidence="3 4">CLA-AP-H27</strain>
    </source>
</reference>
<keyword evidence="4" id="KW-1185">Reference proteome</keyword>
<feature type="transmembrane region" description="Helical" evidence="1">
    <location>
        <begin position="152"/>
        <end position="170"/>
    </location>
</feature>
<dbReference type="InterPro" id="IPR021997">
    <property type="entry name" value="SporV_AA"/>
</dbReference>